<dbReference type="RefSeq" id="WP_111740630.1">
    <property type="nucleotide sequence ID" value="NZ_LR698987.1"/>
</dbReference>
<keyword evidence="1" id="KW-0812">Transmembrane</keyword>
<evidence type="ECO:0000313" key="2">
    <source>
        <dbReference type="EMBL" id="SQI41539.1"/>
    </source>
</evidence>
<dbReference type="OrthoDB" id="7559170at2"/>
<gene>
    <name evidence="2" type="ORF">NCTC12151_02138</name>
</gene>
<dbReference type="KEGG" id="lri:NCTC12151_02138"/>
<dbReference type="Gene3D" id="1.25.40.10">
    <property type="entry name" value="Tetratricopeptide repeat domain"/>
    <property type="match status" value="1"/>
</dbReference>
<organism evidence="2 3">
    <name type="scientific">Leminorella richardii</name>
    <dbReference type="NCBI Taxonomy" id="158841"/>
    <lineage>
        <taxon>Bacteria</taxon>
        <taxon>Pseudomonadati</taxon>
        <taxon>Pseudomonadota</taxon>
        <taxon>Gammaproteobacteria</taxon>
        <taxon>Enterobacterales</taxon>
        <taxon>Budviciaceae</taxon>
        <taxon>Leminorella</taxon>
    </lineage>
</organism>
<dbReference type="Proteomes" id="UP000249005">
    <property type="component" value="Chromosome 1"/>
</dbReference>
<keyword evidence="1" id="KW-1133">Transmembrane helix</keyword>
<keyword evidence="1" id="KW-0472">Membrane</keyword>
<proteinExistence type="predicted"/>
<dbReference type="AlphaFoldDB" id="A0A2X4USV9"/>
<sequence>MPALLIVFIQVMCGIHAVRSGQERYWLYLIIGLPGLGCAIYALAVMVPDWLGSRDGRKLVRHAHDKVDPERHVRMLREELEITETSQNHVLLADELTRIGQHEEAAIHYQKALSGIFITDPDIMLKLAYAQLASRDALSCRNTLDDLIKHNPDFTSPDGHLLYARALQEMGETNKAEDEYRTLIEYYAGPEARFRYAELLKDRGDFADAKHQLETIALIARRSKPHYRKLHKAWLNKASQALKSL</sequence>
<evidence type="ECO:0000256" key="1">
    <source>
        <dbReference type="SAM" id="Phobius"/>
    </source>
</evidence>
<dbReference type="EMBL" id="LS483470">
    <property type="protein sequence ID" value="SQI41539.1"/>
    <property type="molecule type" value="Genomic_DNA"/>
</dbReference>
<dbReference type="InterPro" id="IPR019734">
    <property type="entry name" value="TPR_rpt"/>
</dbReference>
<dbReference type="SUPFAM" id="SSF48452">
    <property type="entry name" value="TPR-like"/>
    <property type="match status" value="1"/>
</dbReference>
<keyword evidence="3" id="KW-1185">Reference proteome</keyword>
<reference evidence="2 3" key="1">
    <citation type="submission" date="2018-06" db="EMBL/GenBank/DDBJ databases">
        <authorList>
            <consortium name="Pathogen Informatics"/>
            <person name="Doyle S."/>
        </authorList>
    </citation>
    <scope>NUCLEOTIDE SEQUENCE [LARGE SCALE GENOMIC DNA]</scope>
    <source>
        <strain evidence="2 3">NCTC12151</strain>
    </source>
</reference>
<evidence type="ECO:0000313" key="3">
    <source>
        <dbReference type="Proteomes" id="UP000249005"/>
    </source>
</evidence>
<dbReference type="InterPro" id="IPR011990">
    <property type="entry name" value="TPR-like_helical_dom_sf"/>
</dbReference>
<accession>A0A2X4USV9</accession>
<dbReference type="InterPro" id="IPR014562">
    <property type="entry name" value="UCP030959_TPR_rpt-cont"/>
</dbReference>
<name>A0A2X4USV9_9GAMM</name>
<protein>
    <submittedName>
        <fullName evidence="2">Uncharacterized protein conserved in bacteria containing a divergent form of TPR repeats</fullName>
    </submittedName>
</protein>
<dbReference type="Pfam" id="PF13174">
    <property type="entry name" value="TPR_6"/>
    <property type="match status" value="1"/>
</dbReference>
<feature type="transmembrane region" description="Helical" evidence="1">
    <location>
        <begin position="27"/>
        <end position="51"/>
    </location>
</feature>
<dbReference type="PIRSF" id="PIRSF030959">
    <property type="entry name" value="UCP030959"/>
    <property type="match status" value="1"/>
</dbReference>